<dbReference type="GO" id="GO:0005737">
    <property type="term" value="C:cytoplasm"/>
    <property type="evidence" value="ECO:0007669"/>
    <property type="project" value="UniProtKB-SubCell"/>
</dbReference>
<dbReference type="Ensembl" id="ENSEEET00000058609.1">
    <property type="protein sequence ID" value="ENSEEEP00000061031.1"/>
    <property type="gene ID" value="ENSEEEG00000028893.1"/>
</dbReference>
<evidence type="ECO:0000259" key="10">
    <source>
        <dbReference type="Pfam" id="PF15317"/>
    </source>
</evidence>
<evidence type="ECO:0000313" key="11">
    <source>
        <dbReference type="Ensembl" id="ENSEEEP00000061031.1"/>
    </source>
</evidence>
<feature type="compositionally biased region" description="Polar residues" evidence="9">
    <location>
        <begin position="100"/>
        <end position="112"/>
    </location>
</feature>
<evidence type="ECO:0000256" key="4">
    <source>
        <dbReference type="ARBA" id="ARBA00017731"/>
    </source>
</evidence>
<evidence type="ECO:0000256" key="7">
    <source>
        <dbReference type="ARBA" id="ARBA00023163"/>
    </source>
</evidence>
<reference evidence="11 12" key="1">
    <citation type="submission" date="2020-05" db="EMBL/GenBank/DDBJ databases">
        <title>Electrophorus electricus (electric eel) genome, fEleEle1, primary haplotype.</title>
        <authorList>
            <person name="Myers G."/>
            <person name="Meyer A."/>
            <person name="Fedrigo O."/>
            <person name="Formenti G."/>
            <person name="Rhie A."/>
            <person name="Tracey A."/>
            <person name="Sims Y."/>
            <person name="Jarvis E.D."/>
        </authorList>
    </citation>
    <scope>NUCLEOTIDE SEQUENCE [LARGE SCALE GENOMIC DNA]</scope>
</reference>
<dbReference type="GO" id="GO:0045893">
    <property type="term" value="P:positive regulation of DNA-templated transcription"/>
    <property type="evidence" value="ECO:0007669"/>
    <property type="project" value="TreeGrafter"/>
</dbReference>
<dbReference type="InterPro" id="IPR042945">
    <property type="entry name" value="LBH_dom_prot"/>
</dbReference>
<dbReference type="RefSeq" id="XP_026862887.1">
    <property type="nucleotide sequence ID" value="XM_027007086.2"/>
</dbReference>
<gene>
    <name evidence="11" type="primary">LBH</name>
</gene>
<dbReference type="PRINTS" id="PR01881">
    <property type="entry name" value="LBHPROTEIN"/>
</dbReference>
<evidence type="ECO:0000256" key="5">
    <source>
        <dbReference type="ARBA" id="ARBA00022490"/>
    </source>
</evidence>
<dbReference type="Pfam" id="PF15317">
    <property type="entry name" value="Lbh"/>
    <property type="match status" value="1"/>
</dbReference>
<dbReference type="AlphaFoldDB" id="A0AAY5EW59"/>
<evidence type="ECO:0000256" key="1">
    <source>
        <dbReference type="ARBA" id="ARBA00004123"/>
    </source>
</evidence>
<accession>A0AAY5EW59</accession>
<dbReference type="Proteomes" id="UP000314983">
    <property type="component" value="Chromosome 11"/>
</dbReference>
<keyword evidence="8" id="KW-0539">Nucleus</keyword>
<evidence type="ECO:0000256" key="3">
    <source>
        <dbReference type="ARBA" id="ARBA00010862"/>
    </source>
</evidence>
<protein>
    <recommendedName>
        <fullName evidence="4">Protein LBH</fullName>
    </recommendedName>
</protein>
<comment type="similarity">
    <text evidence="3">Belongs to the LBH family.</text>
</comment>
<feature type="domain" description="LBH" evidence="10">
    <location>
        <begin position="19"/>
        <end position="102"/>
    </location>
</feature>
<reference evidence="11" key="3">
    <citation type="submission" date="2025-09" db="UniProtKB">
        <authorList>
            <consortium name="Ensembl"/>
        </authorList>
    </citation>
    <scope>IDENTIFICATION</scope>
</reference>
<keyword evidence="6" id="KW-0805">Transcription regulation</keyword>
<evidence type="ECO:0000256" key="9">
    <source>
        <dbReference type="SAM" id="MobiDB-lite"/>
    </source>
</evidence>
<evidence type="ECO:0000313" key="12">
    <source>
        <dbReference type="Proteomes" id="UP000314983"/>
    </source>
</evidence>
<keyword evidence="12" id="KW-1185">Reference proteome</keyword>
<dbReference type="GeneTree" id="ENSGT00390000009189"/>
<keyword evidence="7" id="KW-0804">Transcription</keyword>
<feature type="region of interest" description="Disordered" evidence="9">
    <location>
        <begin position="72"/>
        <end position="124"/>
    </location>
</feature>
<dbReference type="InterPro" id="IPR038990">
    <property type="entry name" value="LBH_dom"/>
</dbReference>
<evidence type="ECO:0000256" key="6">
    <source>
        <dbReference type="ARBA" id="ARBA00023015"/>
    </source>
</evidence>
<dbReference type="PANTHER" id="PTHR14987">
    <property type="entry name" value="PROTEIN LBH-RELATED"/>
    <property type="match status" value="1"/>
</dbReference>
<dbReference type="InterPro" id="IPR013294">
    <property type="entry name" value="LBH"/>
</dbReference>
<proteinExistence type="inferred from homology"/>
<evidence type="ECO:0000256" key="8">
    <source>
        <dbReference type="ARBA" id="ARBA00023242"/>
    </source>
</evidence>
<organism evidence="11 12">
    <name type="scientific">Electrophorus electricus</name>
    <name type="common">Electric eel</name>
    <name type="synonym">Gymnotus electricus</name>
    <dbReference type="NCBI Taxonomy" id="8005"/>
    <lineage>
        <taxon>Eukaryota</taxon>
        <taxon>Metazoa</taxon>
        <taxon>Chordata</taxon>
        <taxon>Craniata</taxon>
        <taxon>Vertebrata</taxon>
        <taxon>Euteleostomi</taxon>
        <taxon>Actinopterygii</taxon>
        <taxon>Neopterygii</taxon>
        <taxon>Teleostei</taxon>
        <taxon>Ostariophysi</taxon>
        <taxon>Gymnotiformes</taxon>
        <taxon>Gymnotoidei</taxon>
        <taxon>Gymnotidae</taxon>
        <taxon>Electrophorus</taxon>
    </lineage>
</organism>
<sequence length="124" mass="13792">MSVYCPPLHCPVFVPCREMTDVIISSAPIDDMLLSPSKDGNTFQIFPGPSDFEHSRKQKHRLPSIVVQVTEGEVESGELRWPPEEYIVSKEEEDVEEKGVNTQGEGEDSNGQAPEGQLVLNSQH</sequence>
<keyword evidence="5" id="KW-0963">Cytoplasm</keyword>
<dbReference type="PANTHER" id="PTHR14987:SF2">
    <property type="entry name" value="PROTEIN LBH"/>
    <property type="match status" value="1"/>
</dbReference>
<dbReference type="GeneID" id="113575532"/>
<feature type="compositionally biased region" description="Basic and acidic residues" evidence="9">
    <location>
        <begin position="77"/>
        <end position="90"/>
    </location>
</feature>
<evidence type="ECO:0000256" key="2">
    <source>
        <dbReference type="ARBA" id="ARBA00004496"/>
    </source>
</evidence>
<comment type="subcellular location">
    <subcellularLocation>
        <location evidence="2">Cytoplasm</location>
    </subcellularLocation>
    <subcellularLocation>
        <location evidence="1">Nucleus</location>
    </subcellularLocation>
</comment>
<reference evidence="11" key="2">
    <citation type="submission" date="2025-08" db="UniProtKB">
        <authorList>
            <consortium name="Ensembl"/>
        </authorList>
    </citation>
    <scope>IDENTIFICATION</scope>
</reference>
<name>A0AAY5EW59_ELEEL</name>
<dbReference type="GO" id="GO:0005634">
    <property type="term" value="C:nucleus"/>
    <property type="evidence" value="ECO:0007669"/>
    <property type="project" value="UniProtKB-SubCell"/>
</dbReference>